<dbReference type="AlphaFoldDB" id="A0A540LEF0"/>
<dbReference type="GO" id="GO:0003743">
    <property type="term" value="F:translation initiation factor activity"/>
    <property type="evidence" value="ECO:0007669"/>
    <property type="project" value="InterPro"/>
</dbReference>
<feature type="region of interest" description="Disordered" evidence="1">
    <location>
        <begin position="1"/>
        <end position="38"/>
    </location>
</feature>
<protein>
    <submittedName>
        <fullName evidence="2">Uncharacterized protein</fullName>
    </submittedName>
</protein>
<organism evidence="2 3">
    <name type="scientific">Malus baccata</name>
    <name type="common">Siberian crab apple</name>
    <name type="synonym">Pyrus baccata</name>
    <dbReference type="NCBI Taxonomy" id="106549"/>
    <lineage>
        <taxon>Eukaryota</taxon>
        <taxon>Viridiplantae</taxon>
        <taxon>Streptophyta</taxon>
        <taxon>Embryophyta</taxon>
        <taxon>Tracheophyta</taxon>
        <taxon>Spermatophyta</taxon>
        <taxon>Magnoliopsida</taxon>
        <taxon>eudicotyledons</taxon>
        <taxon>Gunneridae</taxon>
        <taxon>Pentapetalae</taxon>
        <taxon>rosids</taxon>
        <taxon>fabids</taxon>
        <taxon>Rosales</taxon>
        <taxon>Rosaceae</taxon>
        <taxon>Amygdaloideae</taxon>
        <taxon>Maleae</taxon>
        <taxon>Malus</taxon>
    </lineage>
</organism>
<reference evidence="2 3" key="1">
    <citation type="journal article" date="2019" name="G3 (Bethesda)">
        <title>Sequencing of a Wild Apple (Malus baccata) Genome Unravels the Differences Between Cultivated and Wild Apple Species Regarding Disease Resistance and Cold Tolerance.</title>
        <authorList>
            <person name="Chen X."/>
        </authorList>
    </citation>
    <scope>NUCLEOTIDE SEQUENCE [LARGE SCALE GENOMIC DNA]</scope>
    <source>
        <strain evidence="3">cv. Shandingzi</strain>
        <tissue evidence="2">Leaves</tissue>
    </source>
</reference>
<evidence type="ECO:0000313" key="3">
    <source>
        <dbReference type="Proteomes" id="UP000315295"/>
    </source>
</evidence>
<dbReference type="Proteomes" id="UP000315295">
    <property type="component" value="Unassembled WGS sequence"/>
</dbReference>
<sequence length="103" mass="12344">MRMTKIEEEPMPAERQKTTSEGRYCEESETQTREDKQWQRNQGCRSLIKGAQYRVKQEITIKKAMRNKRKCITAVKGLQLFDLMIVRPRSDGQNKWIHGWMKR</sequence>
<name>A0A540LEF0_MALBA</name>
<dbReference type="SUPFAM" id="SSF55159">
    <property type="entry name" value="eIF1-like"/>
    <property type="match status" value="1"/>
</dbReference>
<proteinExistence type="predicted"/>
<gene>
    <name evidence="2" type="ORF">C1H46_029598</name>
</gene>
<accession>A0A540LEF0</accession>
<evidence type="ECO:0000313" key="2">
    <source>
        <dbReference type="EMBL" id="TQD84820.1"/>
    </source>
</evidence>
<evidence type="ECO:0000256" key="1">
    <source>
        <dbReference type="SAM" id="MobiDB-lite"/>
    </source>
</evidence>
<dbReference type="InterPro" id="IPR036877">
    <property type="entry name" value="SUI1_dom_sf"/>
</dbReference>
<dbReference type="EMBL" id="VIEB01000618">
    <property type="protein sequence ID" value="TQD84820.1"/>
    <property type="molecule type" value="Genomic_DNA"/>
</dbReference>
<comment type="caution">
    <text evidence="2">The sequence shown here is derived from an EMBL/GenBank/DDBJ whole genome shotgun (WGS) entry which is preliminary data.</text>
</comment>
<keyword evidence="3" id="KW-1185">Reference proteome</keyword>